<dbReference type="InterPro" id="IPR036513">
    <property type="entry name" value="STAS_dom_sf"/>
</dbReference>
<dbReference type="GO" id="GO:0016020">
    <property type="term" value="C:membrane"/>
    <property type="evidence" value="ECO:0007669"/>
    <property type="project" value="UniProtKB-SubCell"/>
</dbReference>
<dbReference type="EMBL" id="CP014163">
    <property type="protein sequence ID" value="AMB99466.1"/>
    <property type="molecule type" value="Genomic_DNA"/>
</dbReference>
<gene>
    <name evidence="6" type="ORF">AWM75_05410</name>
</gene>
<name>A0A0X8FLE5_9LACT</name>
<dbReference type="Pfam" id="PF00916">
    <property type="entry name" value="Sulfate_transp"/>
    <property type="match status" value="1"/>
</dbReference>
<evidence type="ECO:0000256" key="1">
    <source>
        <dbReference type="ARBA" id="ARBA00004141"/>
    </source>
</evidence>
<evidence type="ECO:0000313" key="7">
    <source>
        <dbReference type="Proteomes" id="UP000062260"/>
    </source>
</evidence>
<dbReference type="CDD" id="cd07042">
    <property type="entry name" value="STAS_SulP_like_sulfate_transporter"/>
    <property type="match status" value="1"/>
</dbReference>
<feature type="transmembrane region" description="Helical" evidence="5">
    <location>
        <begin position="157"/>
        <end position="175"/>
    </location>
</feature>
<feature type="transmembrane region" description="Helical" evidence="5">
    <location>
        <begin position="374"/>
        <end position="393"/>
    </location>
</feature>
<keyword evidence="7" id="KW-1185">Reference proteome</keyword>
<reference evidence="6 7" key="1">
    <citation type="journal article" date="2016" name="Genome Announc.">
        <title>Complete Genome Sequences of Aerococcus christensenii CCUG 28831T, Aerococcus sanguinicola CCUG 43001T, Aerococcus urinae CCUG 36881T, Aerococcus urinaeequi CCUG 28094T, Aerococcus urinaehominis CCUG 42038 BT, and Aerococcus viridans CCUG 4311T.</title>
        <authorList>
            <person name="Carkaci D."/>
            <person name="Dargis R."/>
            <person name="Nielsen X.C."/>
            <person name="Skovgaard O."/>
            <person name="Fuursted K."/>
            <person name="Christensen J.J."/>
        </authorList>
    </citation>
    <scope>NUCLEOTIDE SEQUENCE [LARGE SCALE GENOMIC DNA]</scope>
    <source>
        <strain evidence="6 7">CCUG42038B</strain>
    </source>
</reference>
<evidence type="ECO:0000256" key="5">
    <source>
        <dbReference type="SAM" id="Phobius"/>
    </source>
</evidence>
<dbReference type="GO" id="GO:0055085">
    <property type="term" value="P:transmembrane transport"/>
    <property type="evidence" value="ECO:0007669"/>
    <property type="project" value="InterPro"/>
</dbReference>
<evidence type="ECO:0000256" key="4">
    <source>
        <dbReference type="ARBA" id="ARBA00023136"/>
    </source>
</evidence>
<dbReference type="InterPro" id="IPR002645">
    <property type="entry name" value="STAS_dom"/>
</dbReference>
<dbReference type="Gene3D" id="3.30.750.24">
    <property type="entry name" value="STAS domain"/>
    <property type="match status" value="1"/>
</dbReference>
<dbReference type="PANTHER" id="PTHR11814">
    <property type="entry name" value="SULFATE TRANSPORTER"/>
    <property type="match status" value="1"/>
</dbReference>
<evidence type="ECO:0000256" key="3">
    <source>
        <dbReference type="ARBA" id="ARBA00022989"/>
    </source>
</evidence>
<evidence type="ECO:0000313" key="6">
    <source>
        <dbReference type="EMBL" id="AMB99466.1"/>
    </source>
</evidence>
<feature type="transmembrane region" description="Helical" evidence="5">
    <location>
        <begin position="348"/>
        <end position="368"/>
    </location>
</feature>
<feature type="transmembrane region" description="Helical" evidence="5">
    <location>
        <begin position="405"/>
        <end position="433"/>
    </location>
</feature>
<dbReference type="Pfam" id="PF01740">
    <property type="entry name" value="STAS"/>
    <property type="match status" value="1"/>
</dbReference>
<organism evidence="6 7">
    <name type="scientific">Aerococcus urinaehominis</name>
    <dbReference type="NCBI Taxonomy" id="128944"/>
    <lineage>
        <taxon>Bacteria</taxon>
        <taxon>Bacillati</taxon>
        <taxon>Bacillota</taxon>
        <taxon>Bacilli</taxon>
        <taxon>Lactobacillales</taxon>
        <taxon>Aerococcaceae</taxon>
        <taxon>Aerococcus</taxon>
    </lineage>
</organism>
<dbReference type="AlphaFoldDB" id="A0A0X8FLE5"/>
<keyword evidence="2 5" id="KW-0812">Transmembrane</keyword>
<dbReference type="Proteomes" id="UP000062260">
    <property type="component" value="Chromosome"/>
</dbReference>
<feature type="transmembrane region" description="Helical" evidence="5">
    <location>
        <begin position="125"/>
        <end position="145"/>
    </location>
</feature>
<feature type="transmembrane region" description="Helical" evidence="5">
    <location>
        <begin position="99"/>
        <end position="119"/>
    </location>
</feature>
<dbReference type="KEGG" id="auh:AWM75_05410"/>
<dbReference type="PROSITE" id="PS50801">
    <property type="entry name" value="STAS"/>
    <property type="match status" value="1"/>
</dbReference>
<feature type="transmembrane region" description="Helical" evidence="5">
    <location>
        <begin position="227"/>
        <end position="244"/>
    </location>
</feature>
<dbReference type="OrthoDB" id="9771198at2"/>
<dbReference type="InterPro" id="IPR011547">
    <property type="entry name" value="SLC26A/SulP_dom"/>
</dbReference>
<evidence type="ECO:0000256" key="2">
    <source>
        <dbReference type="ARBA" id="ARBA00022692"/>
    </source>
</evidence>
<keyword evidence="4 5" id="KW-0472">Membrane</keyword>
<accession>A0A0X8FLE5</accession>
<dbReference type="RefSeq" id="WP_067979258.1">
    <property type="nucleotide sequence ID" value="NZ_CP014163.1"/>
</dbReference>
<keyword evidence="3 5" id="KW-1133">Transmembrane helix</keyword>
<reference evidence="7" key="2">
    <citation type="submission" date="2016-01" db="EMBL/GenBank/DDBJ databases">
        <title>Six Aerococcus type strain genome sequencing and assembly using PacBio and Illumina Hiseq.</title>
        <authorList>
            <person name="Carkaci D."/>
            <person name="Dargis R."/>
            <person name="Nielsen X.C."/>
            <person name="Skovgaard O."/>
            <person name="Fuursted K."/>
            <person name="Christensen J.J."/>
        </authorList>
    </citation>
    <scope>NUCLEOTIDE SEQUENCE [LARGE SCALE GENOMIC DNA]</scope>
    <source>
        <strain evidence="7">CCUG42038B</strain>
    </source>
</reference>
<dbReference type="SUPFAM" id="SSF52091">
    <property type="entry name" value="SpoIIaa-like"/>
    <property type="match status" value="1"/>
</dbReference>
<proteinExistence type="predicted"/>
<dbReference type="STRING" id="128944.AWM75_05410"/>
<feature type="transmembrane region" description="Helical" evidence="5">
    <location>
        <begin position="202"/>
        <end position="220"/>
    </location>
</feature>
<sequence length="594" mass="62623">MSDQLNGPNEHPDGLGAADTALVGVSVADAQKAEAERLTSGNKGRSGIMADLVASVVNAVSNVPDALATAIMAGVSPIHGLYATIFAPSVGGLLQSSQLTIIGVTVAAAVSKGQALAAVPDEGKLTALVSLSILTGIFLILFGVLKLGRLMKYISYPVMRGFLYGVGILLILNAIPDLVGYSATGANAFTKLFNTLAHIGQWNWAAVFISALTLAMILIFQKTKLKLFASAIALIISGLLVYFTNMDMQIVVDISTIPQGLPKLYLPDLSLLGQLLVPGLSLAAIIAIQGIGVSQMSENPDETPINASRDMIAQGGANIASGFFAGLPVGSSIGSTALNLTLGAQSRLSSILTGLWMVIIILFLPSLIEQVPMPALTALIIMAGVGAVNLQDMKSILLSGWSARLGFIVTLLCVIFFSIPVALGVGIILSIIFNFVVSANDIQVSHLVKAGDGQFAVAEMPEFVPSNDPMVITVEGHLFFAGAQTLQEKLPKVGDSERPVVIIRMRNSNQMGATLIDVLDRYADDLEENGGKLYLSGLDPDQMALLKAAGKLELGQDSELYPEQEILMASTWDAFNDAEAWVKSQVHQDRVQDI</sequence>
<feature type="transmembrane region" description="Helical" evidence="5">
    <location>
        <begin position="264"/>
        <end position="288"/>
    </location>
</feature>
<protein>
    <submittedName>
        <fullName evidence="6">Uncharacterized protein</fullName>
    </submittedName>
</protein>
<comment type="subcellular location">
    <subcellularLocation>
        <location evidence="1">Membrane</location>
        <topology evidence="1">Multi-pass membrane protein</topology>
    </subcellularLocation>
</comment>
<dbReference type="InterPro" id="IPR001902">
    <property type="entry name" value="SLC26A/SulP_fam"/>
</dbReference>